<dbReference type="Proteomes" id="UP000235701">
    <property type="component" value="Unassembled WGS sequence"/>
</dbReference>
<evidence type="ECO:0000313" key="3">
    <source>
        <dbReference type="Proteomes" id="UP000235701"/>
    </source>
</evidence>
<protein>
    <submittedName>
        <fullName evidence="2">PTS fructose transporter subunit IIA</fullName>
    </submittedName>
</protein>
<gene>
    <name evidence="2" type="ORF">CJ191_00410</name>
</gene>
<evidence type="ECO:0000259" key="1">
    <source>
        <dbReference type="PROSITE" id="PS51094"/>
    </source>
</evidence>
<accession>A0A2N6UG72</accession>
<dbReference type="InterPro" id="IPR016152">
    <property type="entry name" value="PTrfase/Anion_transptr"/>
</dbReference>
<dbReference type="InterPro" id="IPR002178">
    <property type="entry name" value="PTS_EIIA_type-2_dom"/>
</dbReference>
<dbReference type="SUPFAM" id="SSF55804">
    <property type="entry name" value="Phoshotransferase/anion transport protein"/>
    <property type="match status" value="1"/>
</dbReference>
<dbReference type="Gene3D" id="3.40.930.10">
    <property type="entry name" value="Mannitol-specific EII, Chain A"/>
    <property type="match status" value="1"/>
</dbReference>
<dbReference type="Pfam" id="PF00359">
    <property type="entry name" value="PTS_EIIA_2"/>
    <property type="match status" value="1"/>
</dbReference>
<dbReference type="PANTHER" id="PTHR47738">
    <property type="entry name" value="PTS SYSTEM FRUCTOSE-LIKE EIIA COMPONENT-RELATED"/>
    <property type="match status" value="1"/>
</dbReference>
<evidence type="ECO:0000313" key="2">
    <source>
        <dbReference type="EMBL" id="PMC80619.1"/>
    </source>
</evidence>
<keyword evidence="3" id="KW-1185">Reference proteome</keyword>
<feature type="domain" description="PTS EIIA type-2" evidence="1">
    <location>
        <begin position="3"/>
        <end position="155"/>
    </location>
</feature>
<sequence>MFMFFDEKVFELDIQGLESSNEVLQHLSDKLESLGIVKNTYKQAILKREEEFPTGITFGNYGIAIPHTDAEHVIKPQIGVMTLHEPVEFVQMASQDTLVEVNTIFILALKEAHSQIDILQKLMTLLQNTEVMEKINQLKNTDEDKEILKEILNKEVSY</sequence>
<dbReference type="AlphaFoldDB" id="A0A2N6UG72"/>
<organism evidence="2 3">
    <name type="scientific">Aerococcus viridans</name>
    <dbReference type="NCBI Taxonomy" id="1377"/>
    <lineage>
        <taxon>Bacteria</taxon>
        <taxon>Bacillati</taxon>
        <taxon>Bacillota</taxon>
        <taxon>Bacilli</taxon>
        <taxon>Lactobacillales</taxon>
        <taxon>Aerococcaceae</taxon>
        <taxon>Aerococcus</taxon>
    </lineage>
</organism>
<name>A0A2N6UG72_9LACT</name>
<reference evidence="2 3" key="1">
    <citation type="submission" date="2017-09" db="EMBL/GenBank/DDBJ databases">
        <title>Bacterial strain isolated from the female urinary microbiota.</title>
        <authorList>
            <person name="Thomas-White K."/>
            <person name="Kumar N."/>
            <person name="Forster S."/>
            <person name="Putonti C."/>
            <person name="Lawley T."/>
            <person name="Wolfe A.J."/>
        </authorList>
    </citation>
    <scope>NUCLEOTIDE SEQUENCE [LARGE SCALE GENOMIC DNA]</scope>
    <source>
        <strain evidence="2 3">UMB0240</strain>
    </source>
</reference>
<dbReference type="PANTHER" id="PTHR47738:SF3">
    <property type="entry name" value="PHOSPHOTRANSFERASE SYSTEM MANNITOL_FRUCTOSE-SPECIFIC IIA DOMAIN CONTAINING PROTEIN"/>
    <property type="match status" value="1"/>
</dbReference>
<dbReference type="InterPro" id="IPR051541">
    <property type="entry name" value="PTS_SugarTrans_NitroReg"/>
</dbReference>
<dbReference type="OrthoDB" id="370976at2"/>
<dbReference type="PROSITE" id="PS51094">
    <property type="entry name" value="PTS_EIIA_TYPE_2"/>
    <property type="match status" value="1"/>
</dbReference>
<proteinExistence type="predicted"/>
<dbReference type="EMBL" id="PNHQ01000001">
    <property type="protein sequence ID" value="PMC80619.1"/>
    <property type="molecule type" value="Genomic_DNA"/>
</dbReference>
<comment type="caution">
    <text evidence="2">The sequence shown here is derived from an EMBL/GenBank/DDBJ whole genome shotgun (WGS) entry which is preliminary data.</text>
</comment>
<dbReference type="CDD" id="cd00211">
    <property type="entry name" value="PTS_IIA_fru"/>
    <property type="match status" value="1"/>
</dbReference>